<evidence type="ECO:0000313" key="1">
    <source>
        <dbReference type="Ensembl" id="ENSMSIP00000001750.1"/>
    </source>
</evidence>
<organism evidence="1 2">
    <name type="scientific">Mus spicilegus</name>
    <name type="common">Mound-building mouse</name>
    <dbReference type="NCBI Taxonomy" id="10103"/>
    <lineage>
        <taxon>Eukaryota</taxon>
        <taxon>Metazoa</taxon>
        <taxon>Chordata</taxon>
        <taxon>Craniata</taxon>
        <taxon>Vertebrata</taxon>
        <taxon>Euteleostomi</taxon>
        <taxon>Mammalia</taxon>
        <taxon>Eutheria</taxon>
        <taxon>Euarchontoglires</taxon>
        <taxon>Glires</taxon>
        <taxon>Rodentia</taxon>
        <taxon>Myomorpha</taxon>
        <taxon>Muroidea</taxon>
        <taxon>Muridae</taxon>
        <taxon>Murinae</taxon>
        <taxon>Mus</taxon>
        <taxon>Mus</taxon>
    </lineage>
</organism>
<keyword evidence="2" id="KW-1185">Reference proteome</keyword>
<dbReference type="AlphaFoldDB" id="A0A8C6G8F3"/>
<dbReference type="Proteomes" id="UP000694415">
    <property type="component" value="Unplaced"/>
</dbReference>
<reference evidence="1" key="2">
    <citation type="submission" date="2025-09" db="UniProtKB">
        <authorList>
            <consortium name="Ensembl"/>
        </authorList>
    </citation>
    <scope>IDENTIFICATION</scope>
</reference>
<proteinExistence type="predicted"/>
<protein>
    <submittedName>
        <fullName evidence="1">Uncharacterized protein</fullName>
    </submittedName>
</protein>
<dbReference type="Ensembl" id="ENSMSIT00000002219.1">
    <property type="protein sequence ID" value="ENSMSIP00000001750.1"/>
    <property type="gene ID" value="ENSMSIG00000001683.1"/>
</dbReference>
<evidence type="ECO:0000313" key="2">
    <source>
        <dbReference type="Proteomes" id="UP000694415"/>
    </source>
</evidence>
<accession>A0A8C6G8F3</accession>
<sequence>MSQVLRDWIGEGTVFHSPEILGSRGESCVGPCGCCASPLARYPGARVVSSLYILDISPLSDLG</sequence>
<name>A0A8C6G8F3_MUSSI</name>
<reference evidence="1" key="1">
    <citation type="submission" date="2025-08" db="UniProtKB">
        <authorList>
            <consortium name="Ensembl"/>
        </authorList>
    </citation>
    <scope>IDENTIFICATION</scope>
</reference>